<feature type="modified residue" description="4-aspartylphosphate" evidence="4">
    <location>
        <position position="134"/>
    </location>
</feature>
<protein>
    <recommendedName>
        <fullName evidence="3">Stress response regulator protein 1</fullName>
    </recommendedName>
</protein>
<sequence length="202" mass="21371">MSTVELGEDLGIESSTELKNRLSPLVAEAGELTLDASQVGRIHTASVQVLCAFVQARRQAGLGTGFHGCTATFRDAARLLGVTQALGLDVPHDNLKSMVSFALTSAGFAVEEAEDGAVALGRAKGQRFNAVVTDVNMPNMDGIALIRELRQLPDYKFTPMLMLTTESAADKKSEGKAAGATGWLVKPFNPEQLVATVQKVLG</sequence>
<accession>A0AA38XM78</accession>
<dbReference type="InterPro" id="IPR036513">
    <property type="entry name" value="STAS_dom_sf"/>
</dbReference>
<dbReference type="InterPro" id="IPR050595">
    <property type="entry name" value="Bact_response_regulator"/>
</dbReference>
<dbReference type="InterPro" id="IPR058548">
    <property type="entry name" value="MlaB-like_STAS"/>
</dbReference>
<dbReference type="Pfam" id="PF00072">
    <property type="entry name" value="Response_reg"/>
    <property type="match status" value="1"/>
</dbReference>
<dbReference type="Gene3D" id="3.30.750.24">
    <property type="entry name" value="STAS domain"/>
    <property type="match status" value="1"/>
</dbReference>
<feature type="domain" description="Response regulatory" evidence="5">
    <location>
        <begin position="84"/>
        <end position="201"/>
    </location>
</feature>
<keyword evidence="1 4" id="KW-0597">Phosphoprotein</keyword>
<dbReference type="EMBL" id="JAPDRN010000174">
    <property type="protein sequence ID" value="KAJ9616027.1"/>
    <property type="molecule type" value="Genomic_DNA"/>
</dbReference>
<evidence type="ECO:0000259" key="6">
    <source>
        <dbReference type="PROSITE" id="PS50801"/>
    </source>
</evidence>
<dbReference type="PROSITE" id="PS50801">
    <property type="entry name" value="STAS"/>
    <property type="match status" value="1"/>
</dbReference>
<evidence type="ECO:0000313" key="7">
    <source>
        <dbReference type="EMBL" id="KAJ9616027.1"/>
    </source>
</evidence>
<evidence type="ECO:0000259" key="5">
    <source>
        <dbReference type="PROSITE" id="PS50110"/>
    </source>
</evidence>
<dbReference type="PANTHER" id="PTHR44591">
    <property type="entry name" value="STRESS RESPONSE REGULATOR PROTEIN 1"/>
    <property type="match status" value="1"/>
</dbReference>
<gene>
    <name evidence="7" type="primary">cheY1</name>
    <name evidence="7" type="ORF">H2204_014134</name>
</gene>
<dbReference type="Pfam" id="PF13466">
    <property type="entry name" value="STAS_2"/>
    <property type="match status" value="1"/>
</dbReference>
<dbReference type="PROSITE" id="PS50110">
    <property type="entry name" value="RESPONSE_REGULATORY"/>
    <property type="match status" value="1"/>
</dbReference>
<dbReference type="InterPro" id="IPR011006">
    <property type="entry name" value="CheY-like_superfamily"/>
</dbReference>
<evidence type="ECO:0000256" key="4">
    <source>
        <dbReference type="PROSITE-ProRule" id="PRU00169"/>
    </source>
</evidence>
<dbReference type="Gene3D" id="3.40.50.2300">
    <property type="match status" value="1"/>
</dbReference>
<dbReference type="SUPFAM" id="SSF52172">
    <property type="entry name" value="CheY-like"/>
    <property type="match status" value="1"/>
</dbReference>
<dbReference type="SMART" id="SM00448">
    <property type="entry name" value="REC"/>
    <property type="match status" value="1"/>
</dbReference>
<evidence type="ECO:0000256" key="2">
    <source>
        <dbReference type="ARBA" id="ARBA00037668"/>
    </source>
</evidence>
<proteinExistence type="predicted"/>
<comment type="function">
    <text evidence="2">Required for stress adaptation, morphogenesis and virulence.</text>
</comment>
<dbReference type="InterPro" id="IPR001789">
    <property type="entry name" value="Sig_transdc_resp-reg_receiver"/>
</dbReference>
<name>A0AA38XM78_9EURO</name>
<dbReference type="InterPro" id="IPR002645">
    <property type="entry name" value="STAS_dom"/>
</dbReference>
<organism evidence="7">
    <name type="scientific">Knufia peltigerae</name>
    <dbReference type="NCBI Taxonomy" id="1002370"/>
    <lineage>
        <taxon>Eukaryota</taxon>
        <taxon>Fungi</taxon>
        <taxon>Dikarya</taxon>
        <taxon>Ascomycota</taxon>
        <taxon>Pezizomycotina</taxon>
        <taxon>Eurotiomycetes</taxon>
        <taxon>Chaetothyriomycetidae</taxon>
        <taxon>Chaetothyriales</taxon>
        <taxon>Trichomeriaceae</taxon>
        <taxon>Knufia</taxon>
    </lineage>
</organism>
<feature type="domain" description="STAS" evidence="6">
    <location>
        <begin position="1"/>
        <end position="106"/>
    </location>
</feature>
<reference evidence="7" key="1">
    <citation type="submission" date="2022-10" db="EMBL/GenBank/DDBJ databases">
        <title>Culturing micro-colonial fungi from biological soil crusts in the Mojave desert and describing Neophaeococcomyces mojavensis, and introducing the new genera and species Taxawa tesnikishii.</title>
        <authorList>
            <person name="Kurbessoian T."/>
            <person name="Stajich J.E."/>
        </authorList>
    </citation>
    <scope>NUCLEOTIDE SEQUENCE</scope>
    <source>
        <strain evidence="7">TK_35</strain>
    </source>
</reference>
<evidence type="ECO:0000256" key="1">
    <source>
        <dbReference type="ARBA" id="ARBA00022553"/>
    </source>
</evidence>
<dbReference type="AlphaFoldDB" id="A0AA38XM78"/>
<dbReference type="GO" id="GO:0000160">
    <property type="term" value="P:phosphorelay signal transduction system"/>
    <property type="evidence" value="ECO:0007669"/>
    <property type="project" value="InterPro"/>
</dbReference>
<dbReference type="PANTHER" id="PTHR44591:SF25">
    <property type="entry name" value="CHEMOTAXIS TWO-COMPONENT RESPONSE REGULATOR"/>
    <property type="match status" value="1"/>
</dbReference>
<evidence type="ECO:0000256" key="3">
    <source>
        <dbReference type="ARBA" id="ARBA00040436"/>
    </source>
</evidence>
<dbReference type="SUPFAM" id="SSF52091">
    <property type="entry name" value="SpoIIaa-like"/>
    <property type="match status" value="1"/>
</dbReference>
<comment type="caution">
    <text evidence="7">The sequence shown here is derived from an EMBL/GenBank/DDBJ whole genome shotgun (WGS) entry which is preliminary data.</text>
</comment>